<dbReference type="RefSeq" id="WP_130289769.1">
    <property type="nucleotide sequence ID" value="NZ_SHKL01000001.1"/>
</dbReference>
<dbReference type="InterPro" id="IPR050223">
    <property type="entry name" value="D-isomer_2-hydroxyacid_DH"/>
</dbReference>
<evidence type="ECO:0000259" key="6">
    <source>
        <dbReference type="Pfam" id="PF02826"/>
    </source>
</evidence>
<keyword evidence="2 4" id="KW-0560">Oxidoreductase</keyword>
<evidence type="ECO:0000256" key="2">
    <source>
        <dbReference type="ARBA" id="ARBA00023002"/>
    </source>
</evidence>
<reference evidence="7 8" key="1">
    <citation type="submission" date="2019-02" db="EMBL/GenBank/DDBJ databases">
        <title>Sequencing the genomes of 1000 actinobacteria strains.</title>
        <authorList>
            <person name="Klenk H.-P."/>
        </authorList>
    </citation>
    <scope>NUCLEOTIDE SEQUENCE [LARGE SCALE GENOMIC DNA]</scope>
    <source>
        <strain evidence="7 8">DSM 45779</strain>
    </source>
</reference>
<evidence type="ECO:0000256" key="1">
    <source>
        <dbReference type="ARBA" id="ARBA00005854"/>
    </source>
</evidence>
<gene>
    <name evidence="7" type="ORF">EV383_2151</name>
</gene>
<dbReference type="InterPro" id="IPR006139">
    <property type="entry name" value="D-isomer_2_OHA_DH_cat_dom"/>
</dbReference>
<proteinExistence type="inferred from homology"/>
<accession>A0A4Q7UTP0</accession>
<dbReference type="PANTHER" id="PTHR10996">
    <property type="entry name" value="2-HYDROXYACID DEHYDROGENASE-RELATED"/>
    <property type="match status" value="1"/>
</dbReference>
<evidence type="ECO:0000313" key="7">
    <source>
        <dbReference type="EMBL" id="RZT85287.1"/>
    </source>
</evidence>
<dbReference type="GO" id="GO:0016618">
    <property type="term" value="F:hydroxypyruvate reductase [NAD(P)H] activity"/>
    <property type="evidence" value="ECO:0007669"/>
    <property type="project" value="TreeGrafter"/>
</dbReference>
<dbReference type="PANTHER" id="PTHR10996:SF178">
    <property type="entry name" value="2-HYDROXYACID DEHYDROGENASE YGL185C-RELATED"/>
    <property type="match status" value="1"/>
</dbReference>
<evidence type="ECO:0000256" key="4">
    <source>
        <dbReference type="RuleBase" id="RU003719"/>
    </source>
</evidence>
<keyword evidence="3" id="KW-0520">NAD</keyword>
<dbReference type="InterPro" id="IPR036291">
    <property type="entry name" value="NAD(P)-bd_dom_sf"/>
</dbReference>
<dbReference type="AlphaFoldDB" id="A0A4Q7UTP0"/>
<name>A0A4Q7UTP0_PSEST</name>
<dbReference type="GO" id="GO:0005829">
    <property type="term" value="C:cytosol"/>
    <property type="evidence" value="ECO:0007669"/>
    <property type="project" value="TreeGrafter"/>
</dbReference>
<dbReference type="GO" id="GO:0051287">
    <property type="term" value="F:NAD binding"/>
    <property type="evidence" value="ECO:0007669"/>
    <property type="project" value="InterPro"/>
</dbReference>
<comment type="similarity">
    <text evidence="1 4">Belongs to the D-isomer specific 2-hydroxyacid dehydrogenase family.</text>
</comment>
<dbReference type="OrthoDB" id="4324715at2"/>
<dbReference type="SUPFAM" id="SSF51735">
    <property type="entry name" value="NAD(P)-binding Rossmann-fold domains"/>
    <property type="match status" value="1"/>
</dbReference>
<comment type="caution">
    <text evidence="7">The sequence shown here is derived from an EMBL/GenBank/DDBJ whole genome shotgun (WGS) entry which is preliminary data.</text>
</comment>
<keyword evidence="8" id="KW-1185">Reference proteome</keyword>
<dbReference type="Pfam" id="PF00389">
    <property type="entry name" value="2-Hacid_dh"/>
    <property type="match status" value="1"/>
</dbReference>
<evidence type="ECO:0000256" key="3">
    <source>
        <dbReference type="ARBA" id="ARBA00023027"/>
    </source>
</evidence>
<sequence length="313" mass="32678">MRIGLVGGAFPDVRRMLRDALPGAELIEIAEDGNDAPAVDVLVPLGARVDATLLDATGARMVQQFGVGVQGVDLDAARERGIPVTNVPGSQGNAVAVAELAVFHLLALRRRYPQARAAVAERHVGGPIGRTLSGSTVTVLGVGASGTALVERLHAFRVDVWGAGRRDRADYPDADALLAPGRYVPVARLHEALAHSDALVVCVPLTDDTLGLVGTDVLAAMPAGGLLVNVGRGPVVDRDALLTALRSGHLAGAGLDVAWTEPIDPADELFDHDVVVTPHVAGVTEDSYRTMADTFAANVHRLERGEPLENVVT</sequence>
<dbReference type="EMBL" id="SHKL01000001">
    <property type="protein sequence ID" value="RZT85287.1"/>
    <property type="molecule type" value="Genomic_DNA"/>
</dbReference>
<feature type="domain" description="D-isomer specific 2-hydroxyacid dehydrogenase catalytic" evidence="5">
    <location>
        <begin position="19"/>
        <end position="312"/>
    </location>
</feature>
<dbReference type="PROSITE" id="PS00671">
    <property type="entry name" value="D_2_HYDROXYACID_DH_3"/>
    <property type="match status" value="1"/>
</dbReference>
<dbReference type="InterPro" id="IPR029753">
    <property type="entry name" value="D-isomer_DH_CS"/>
</dbReference>
<dbReference type="InterPro" id="IPR006140">
    <property type="entry name" value="D-isomer_DH_NAD-bd"/>
</dbReference>
<feature type="domain" description="D-isomer specific 2-hydroxyacid dehydrogenase NAD-binding" evidence="6">
    <location>
        <begin position="104"/>
        <end position="281"/>
    </location>
</feature>
<organism evidence="7 8">
    <name type="scientific">Pseudonocardia sediminis</name>
    <dbReference type="NCBI Taxonomy" id="1397368"/>
    <lineage>
        <taxon>Bacteria</taxon>
        <taxon>Bacillati</taxon>
        <taxon>Actinomycetota</taxon>
        <taxon>Actinomycetes</taxon>
        <taxon>Pseudonocardiales</taxon>
        <taxon>Pseudonocardiaceae</taxon>
        <taxon>Pseudonocardia</taxon>
    </lineage>
</organism>
<dbReference type="Proteomes" id="UP000291591">
    <property type="component" value="Unassembled WGS sequence"/>
</dbReference>
<dbReference type="Gene3D" id="3.40.50.720">
    <property type="entry name" value="NAD(P)-binding Rossmann-like Domain"/>
    <property type="match status" value="2"/>
</dbReference>
<evidence type="ECO:0000259" key="5">
    <source>
        <dbReference type="Pfam" id="PF00389"/>
    </source>
</evidence>
<evidence type="ECO:0000313" key="8">
    <source>
        <dbReference type="Proteomes" id="UP000291591"/>
    </source>
</evidence>
<dbReference type="Pfam" id="PF02826">
    <property type="entry name" value="2-Hacid_dh_C"/>
    <property type="match status" value="1"/>
</dbReference>
<dbReference type="SUPFAM" id="SSF52283">
    <property type="entry name" value="Formate/glycerate dehydrogenase catalytic domain-like"/>
    <property type="match status" value="1"/>
</dbReference>
<protein>
    <submittedName>
        <fullName evidence="7">Lactate dehydrogenase-like 2-hydroxyacid dehydrogenase</fullName>
    </submittedName>
</protein>
<dbReference type="GO" id="GO:0030267">
    <property type="term" value="F:glyoxylate reductase (NADPH) activity"/>
    <property type="evidence" value="ECO:0007669"/>
    <property type="project" value="TreeGrafter"/>
</dbReference>